<keyword evidence="5" id="KW-1185">Reference proteome</keyword>
<dbReference type="Pfam" id="PF00483">
    <property type="entry name" value="NTP_transferase"/>
    <property type="match status" value="1"/>
</dbReference>
<dbReference type="Proteomes" id="UP000477680">
    <property type="component" value="Chromosome"/>
</dbReference>
<evidence type="ECO:0000256" key="2">
    <source>
        <dbReference type="ARBA" id="ARBA00022695"/>
    </source>
</evidence>
<dbReference type="RefSeq" id="WP_163495421.1">
    <property type="nucleotide sequence ID" value="NZ_CP048711.1"/>
</dbReference>
<accession>A0A6C0U8U1</accession>
<dbReference type="SUPFAM" id="SSF53448">
    <property type="entry name" value="Nucleotide-diphospho-sugar transferases"/>
    <property type="match status" value="1"/>
</dbReference>
<dbReference type="AlphaFoldDB" id="A0A6C0U8U1"/>
<evidence type="ECO:0000313" key="5">
    <source>
        <dbReference type="Proteomes" id="UP000477680"/>
    </source>
</evidence>
<keyword evidence="2" id="KW-0548">Nucleotidyltransferase</keyword>
<dbReference type="Gene3D" id="3.90.550.10">
    <property type="entry name" value="Spore Coat Polysaccharide Biosynthesis Protein SpsA, Chain A"/>
    <property type="match status" value="1"/>
</dbReference>
<dbReference type="GO" id="GO:0016779">
    <property type="term" value="F:nucleotidyltransferase activity"/>
    <property type="evidence" value="ECO:0007669"/>
    <property type="project" value="UniProtKB-KW"/>
</dbReference>
<gene>
    <name evidence="4" type="ORF">G3T16_11700</name>
</gene>
<dbReference type="NCBIfam" id="NF045761">
    <property type="entry name" value="NAMPUrTaseMurU"/>
    <property type="match status" value="1"/>
</dbReference>
<dbReference type="InterPro" id="IPR050065">
    <property type="entry name" value="GlmU-like"/>
</dbReference>
<evidence type="ECO:0000256" key="1">
    <source>
        <dbReference type="ARBA" id="ARBA00022679"/>
    </source>
</evidence>
<proteinExistence type="predicted"/>
<dbReference type="PANTHER" id="PTHR43584:SF8">
    <property type="entry name" value="N-ACETYLMURAMATE ALPHA-1-PHOSPHATE URIDYLYLTRANSFERASE"/>
    <property type="match status" value="1"/>
</dbReference>
<protein>
    <submittedName>
        <fullName evidence="4">Nucleotidyltransferase family protein</fullName>
    </submittedName>
</protein>
<dbReference type="InterPro" id="IPR054790">
    <property type="entry name" value="MurU"/>
</dbReference>
<name>A0A6C0U8U1_9GAMM</name>
<dbReference type="KEGG" id="kim:G3T16_11700"/>
<feature type="domain" description="Nucleotidyl transferase" evidence="3">
    <location>
        <begin position="3"/>
        <end position="221"/>
    </location>
</feature>
<keyword evidence="1 4" id="KW-0808">Transferase</keyword>
<dbReference type="CDD" id="cd06422">
    <property type="entry name" value="NTP_transferase_like_1"/>
    <property type="match status" value="1"/>
</dbReference>
<organism evidence="4 5">
    <name type="scientific">Kineobactrum salinum</name>
    <dbReference type="NCBI Taxonomy" id="2708301"/>
    <lineage>
        <taxon>Bacteria</taxon>
        <taxon>Pseudomonadati</taxon>
        <taxon>Pseudomonadota</taxon>
        <taxon>Gammaproteobacteria</taxon>
        <taxon>Cellvibrionales</taxon>
        <taxon>Halieaceae</taxon>
        <taxon>Kineobactrum</taxon>
    </lineage>
</organism>
<evidence type="ECO:0000259" key="3">
    <source>
        <dbReference type="Pfam" id="PF00483"/>
    </source>
</evidence>
<dbReference type="InterPro" id="IPR029044">
    <property type="entry name" value="Nucleotide-diphossugar_trans"/>
</dbReference>
<reference evidence="4 5" key="1">
    <citation type="submission" date="2020-02" db="EMBL/GenBank/DDBJ databases">
        <title>Genome sequencing for Kineobactrum sp. M2.</title>
        <authorList>
            <person name="Park S.-J."/>
        </authorList>
    </citation>
    <scope>NUCLEOTIDE SEQUENCE [LARGE SCALE GENOMIC DNA]</scope>
    <source>
        <strain evidence="4 5">M2</strain>
    </source>
</reference>
<evidence type="ECO:0000313" key="4">
    <source>
        <dbReference type="EMBL" id="QIB65984.1"/>
    </source>
</evidence>
<sequence>MRAMILAAGVGERMRPLTAHTPKPLLRVAGQPLLEYHIRALAREGVRELVINVSHLAGQLRDYCGDGSRWGVRIDYSPEPSPLETAGGIHRALPLLGGAPFMVINGDIWSDYPLARLLEQRALAAGRAHLVLVDNPPQHPGGDFCLDCHGAVAARPAAQTGLTYAGLGVYTPEFFAGMAAGKLPLRPLLDAAIAAGRVQGEHYPGAWEDVGTPQRLHELDARLRGAGVSGSPG</sequence>
<dbReference type="EMBL" id="CP048711">
    <property type="protein sequence ID" value="QIB65984.1"/>
    <property type="molecule type" value="Genomic_DNA"/>
</dbReference>
<dbReference type="PANTHER" id="PTHR43584">
    <property type="entry name" value="NUCLEOTIDYL TRANSFERASE"/>
    <property type="match status" value="1"/>
</dbReference>
<dbReference type="InterPro" id="IPR005835">
    <property type="entry name" value="NTP_transferase_dom"/>
</dbReference>